<evidence type="ECO:0000256" key="1">
    <source>
        <dbReference type="SAM" id="Phobius"/>
    </source>
</evidence>
<comment type="caution">
    <text evidence="2">The sequence shown here is derived from an EMBL/GenBank/DDBJ whole genome shotgun (WGS) entry which is preliminary data.</text>
</comment>
<evidence type="ECO:0000313" key="2">
    <source>
        <dbReference type="EMBL" id="MDP9765461.1"/>
    </source>
</evidence>
<protein>
    <submittedName>
        <fullName evidence="2">Uncharacterized protein</fullName>
    </submittedName>
</protein>
<dbReference type="Proteomes" id="UP001232163">
    <property type="component" value="Unassembled WGS sequence"/>
</dbReference>
<keyword evidence="3" id="KW-1185">Reference proteome</keyword>
<sequence length="198" mass="22336">MAKRKEKNRVRRRKGPPHWTERVPGFITLPVSALIYVLLHPTTLIFAPMVVLMTVAGIHDHKERALRASELARIAALPEARRAEFRDRLTLALDAGDNQVRLRMKGCRAEDAAEADVYTDITSDAAEAFKSVSDVLWYDLHTYNIDSWQLGTTCWSFGGRGPAAEDSMSDYRAARRDVHEWLVALGGDFPIPDEIDDF</sequence>
<evidence type="ECO:0000313" key="3">
    <source>
        <dbReference type="Proteomes" id="UP001232163"/>
    </source>
</evidence>
<dbReference type="RefSeq" id="WP_307467523.1">
    <property type="nucleotide sequence ID" value="NZ_JAURUR010000011.1"/>
</dbReference>
<organism evidence="2 3">
    <name type="scientific">Deinococcus enclensis</name>
    <dbReference type="NCBI Taxonomy" id="1049582"/>
    <lineage>
        <taxon>Bacteria</taxon>
        <taxon>Thermotogati</taxon>
        <taxon>Deinococcota</taxon>
        <taxon>Deinococci</taxon>
        <taxon>Deinococcales</taxon>
        <taxon>Deinococcaceae</taxon>
        <taxon>Deinococcus</taxon>
    </lineage>
</organism>
<accession>A0ABT9MG77</accession>
<proteinExistence type="predicted"/>
<keyword evidence="1" id="KW-1133">Transmembrane helix</keyword>
<keyword evidence="1" id="KW-0812">Transmembrane</keyword>
<dbReference type="EMBL" id="JAURUR010000011">
    <property type="protein sequence ID" value="MDP9765461.1"/>
    <property type="molecule type" value="Genomic_DNA"/>
</dbReference>
<gene>
    <name evidence="2" type="ORF">QO006_002912</name>
</gene>
<reference evidence="2 3" key="1">
    <citation type="submission" date="2023-07" db="EMBL/GenBank/DDBJ databases">
        <title>Genomic Encyclopedia of Type Strains, Phase IV (KMG-IV): sequencing the most valuable type-strain genomes for metagenomic binning, comparative biology and taxonomic classification.</title>
        <authorList>
            <person name="Goeker M."/>
        </authorList>
    </citation>
    <scope>NUCLEOTIDE SEQUENCE [LARGE SCALE GENOMIC DNA]</scope>
    <source>
        <strain evidence="2 3">NIO-1023</strain>
    </source>
</reference>
<keyword evidence="1" id="KW-0472">Membrane</keyword>
<feature type="transmembrane region" description="Helical" evidence="1">
    <location>
        <begin position="45"/>
        <end position="61"/>
    </location>
</feature>
<name>A0ABT9MG77_9DEIO</name>